<keyword evidence="3" id="KW-1185">Reference proteome</keyword>
<dbReference type="AlphaFoldDB" id="A0A164F3N0"/>
<proteinExistence type="predicted"/>
<evidence type="ECO:0000313" key="3">
    <source>
        <dbReference type="Proteomes" id="UP000076858"/>
    </source>
</evidence>
<dbReference type="SUPFAM" id="SSF56219">
    <property type="entry name" value="DNase I-like"/>
    <property type="match status" value="1"/>
</dbReference>
<dbReference type="PANTHER" id="PTHR33273">
    <property type="entry name" value="DOMAIN-CONTAINING PROTEIN, PUTATIVE-RELATED"/>
    <property type="match status" value="1"/>
</dbReference>
<evidence type="ECO:0000313" key="2">
    <source>
        <dbReference type="EMBL" id="KZR97395.1"/>
    </source>
</evidence>
<dbReference type="InterPro" id="IPR036691">
    <property type="entry name" value="Endo/exonu/phosph_ase_sf"/>
</dbReference>
<dbReference type="PANTHER" id="PTHR33273:SF4">
    <property type="entry name" value="ENDONUCLEASE_EXONUCLEASE_PHOSPHATASE DOMAIN-CONTAINING PROTEIN"/>
    <property type="match status" value="1"/>
</dbReference>
<gene>
    <name evidence="2" type="ORF">APZ42_007763</name>
</gene>
<reference evidence="2 3" key="1">
    <citation type="submission" date="2016-03" db="EMBL/GenBank/DDBJ databases">
        <title>EvidentialGene: Evidence-directed Construction of Genes on Genomes.</title>
        <authorList>
            <person name="Gilbert D.G."/>
            <person name="Choi J.-H."/>
            <person name="Mockaitis K."/>
            <person name="Colbourne J."/>
            <person name="Pfrender M."/>
        </authorList>
    </citation>
    <scope>NUCLEOTIDE SEQUENCE [LARGE SCALE GENOMIC DNA]</scope>
    <source>
        <strain evidence="2 3">Xinb3</strain>
        <tissue evidence="2">Complete organism</tissue>
    </source>
</reference>
<sequence>ILIHKTIQFKMLQIPDLHTIEAIGVSIATENKGRKQMLHIISLYVPNGQLCDGDELAQLYSTDKNNIILCGDFNARHKDWETNCLHPNRSGRMVADLIEKENNLLLATPPNLGTRQCPKTLKYTTIDLALMSPHLAATAEISRGPYIGSDHFPIHVKLKTIPSQSFSRPPSWNFNIADWNNWNESLRKTIDSTDFFKTGDPSQKYKIFYNALITANQNNNIKIKKFTKDMKAEPSRAWWNVECKKAVAQSRKARNACDPKRGGINCETNRAAWREKERKKKETIIKAKKDALNIHIKDLDPRSSPQKTWNFTKAWIKGAPAPDLSSSPLRDPKTGQQTTDLKERANILAHQYDHSYGITPDNPRLEEFIKRQMTSNEPNELNSKITDQELKYGLSNLKSNAMGQDKVHNMMMKNLSYDNKKRLLHLLNNMLQTAHVPHDWKTAELPRLI</sequence>
<feature type="non-terminal residue" evidence="2">
    <location>
        <position position="449"/>
    </location>
</feature>
<organism evidence="2 3">
    <name type="scientific">Daphnia magna</name>
    <dbReference type="NCBI Taxonomy" id="35525"/>
    <lineage>
        <taxon>Eukaryota</taxon>
        <taxon>Metazoa</taxon>
        <taxon>Ecdysozoa</taxon>
        <taxon>Arthropoda</taxon>
        <taxon>Crustacea</taxon>
        <taxon>Branchiopoda</taxon>
        <taxon>Diplostraca</taxon>
        <taxon>Cladocera</taxon>
        <taxon>Anomopoda</taxon>
        <taxon>Daphniidae</taxon>
        <taxon>Daphnia</taxon>
    </lineage>
</organism>
<dbReference type="Gene3D" id="3.60.10.10">
    <property type="entry name" value="Endonuclease/exonuclease/phosphatase"/>
    <property type="match status" value="1"/>
</dbReference>
<feature type="non-terminal residue" evidence="2">
    <location>
        <position position="1"/>
    </location>
</feature>
<accession>A0A164F3N0</accession>
<evidence type="ECO:0000259" key="1">
    <source>
        <dbReference type="Pfam" id="PF14529"/>
    </source>
</evidence>
<name>A0A164F3N0_9CRUS</name>
<dbReference type="Pfam" id="PF14529">
    <property type="entry name" value="Exo_endo_phos_2"/>
    <property type="match status" value="1"/>
</dbReference>
<dbReference type="GO" id="GO:0003824">
    <property type="term" value="F:catalytic activity"/>
    <property type="evidence" value="ECO:0007669"/>
    <property type="project" value="InterPro"/>
</dbReference>
<protein>
    <recommendedName>
        <fullName evidence="1">Endonuclease/exonuclease/phosphatase domain-containing protein</fullName>
    </recommendedName>
</protein>
<comment type="caution">
    <text evidence="2">The sequence shown here is derived from an EMBL/GenBank/DDBJ whole genome shotgun (WGS) entry which is preliminary data.</text>
</comment>
<dbReference type="OrthoDB" id="6372692at2759"/>
<feature type="domain" description="Endonuclease/exonuclease/phosphatase" evidence="1">
    <location>
        <begin position="38"/>
        <end position="154"/>
    </location>
</feature>
<dbReference type="EMBL" id="LRGB01021644">
    <property type="protein sequence ID" value="KZR97395.1"/>
    <property type="molecule type" value="Genomic_DNA"/>
</dbReference>
<dbReference type="Proteomes" id="UP000076858">
    <property type="component" value="Unassembled WGS sequence"/>
</dbReference>
<dbReference type="InterPro" id="IPR005135">
    <property type="entry name" value="Endo/exonuclease/phosphatase"/>
</dbReference>